<dbReference type="PROSITE" id="PS50011">
    <property type="entry name" value="PROTEIN_KINASE_DOM"/>
    <property type="match status" value="1"/>
</dbReference>
<proteinExistence type="inferred from homology"/>
<keyword evidence="2" id="KW-0812">Transmembrane</keyword>
<dbReference type="SMART" id="SM00220">
    <property type="entry name" value="S_TKc"/>
    <property type="match status" value="1"/>
</dbReference>
<dbReference type="AlphaFoldDB" id="A0A5K7ZSG4"/>
<keyword evidence="2" id="KW-0472">Membrane</keyword>
<protein>
    <submittedName>
        <fullName evidence="4">Ubiquinone biosynthesis protein UbiB</fullName>
    </submittedName>
</protein>
<dbReference type="KEGG" id="dov:DSCO28_37210"/>
<feature type="transmembrane region" description="Helical" evidence="2">
    <location>
        <begin position="518"/>
        <end position="542"/>
    </location>
</feature>
<dbReference type="SUPFAM" id="SSF56112">
    <property type="entry name" value="Protein kinase-like (PK-like)"/>
    <property type="match status" value="1"/>
</dbReference>
<feature type="transmembrane region" description="Helical" evidence="2">
    <location>
        <begin position="494"/>
        <end position="512"/>
    </location>
</feature>
<dbReference type="InterPro" id="IPR000719">
    <property type="entry name" value="Prot_kinase_dom"/>
</dbReference>
<dbReference type="Gene3D" id="1.10.510.10">
    <property type="entry name" value="Transferase(Phosphotransferase) domain 1"/>
    <property type="match status" value="1"/>
</dbReference>
<dbReference type="InterPro" id="IPR004147">
    <property type="entry name" value="ABC1_dom"/>
</dbReference>
<evidence type="ECO:0000313" key="5">
    <source>
        <dbReference type="Proteomes" id="UP000425960"/>
    </source>
</evidence>
<sequence length="550" mass="61782">MDWKTLTSLGRFKDIVMVLLRYGFDDLVDRLNIPGTKFMRKKSPIDQPLNTFERIRYACEELGPTFVKFGQMASLRPDLVPPPLIDELGKLQDDVAPVDMSQINEVIEQSTGKPLKETFSVFDVTPVAAASISQVHRGVLTADGRIASVKVQRPGIRTKMRTDLDILAILAEQLHERVEELSSFDLPNLVRLIKKTLLRELDFRSEAKHMKIARTYAGEAADVYIPEVYEAYCSEHLLVMEFIQGTKLKDFKRESIADPESLARQGLGAAIDQILKHGFFHADPHPGNILITQDGHMCLIDWGMTGRLSERDRHQLIGLLQAVLEKDGEAMVHTLLRIGHAEAVVDQRGLERDLLYILDLHYSVPIQDINIGHLLMAITDLLRTYRLRLPPDLVIMTKALVAAEGTARLIYPELDAVSEAKAHISKLAAKRYTPESVLRRLRFTVAQLFSLQKEIPSRLESLLGKADRNELTLGFRHENLSGLINTLENVASRVTFGIIIAAMIVGSSMIITTGVRPLLFGFPALGVIGYLFSGLMGIWLLINIIRKRKY</sequence>
<name>A0A5K7ZSG4_9BACT</name>
<evidence type="ECO:0000259" key="3">
    <source>
        <dbReference type="PROSITE" id="PS50011"/>
    </source>
</evidence>
<dbReference type="Pfam" id="PF03109">
    <property type="entry name" value="ABC1"/>
    <property type="match status" value="1"/>
</dbReference>
<dbReference type="Proteomes" id="UP000425960">
    <property type="component" value="Chromosome"/>
</dbReference>
<dbReference type="PANTHER" id="PTHR10566">
    <property type="entry name" value="CHAPERONE-ACTIVITY OF BC1 COMPLEX CABC1 -RELATED"/>
    <property type="match status" value="1"/>
</dbReference>
<dbReference type="InterPro" id="IPR011009">
    <property type="entry name" value="Kinase-like_dom_sf"/>
</dbReference>
<keyword evidence="2" id="KW-1133">Transmembrane helix</keyword>
<dbReference type="EMBL" id="AP021876">
    <property type="protein sequence ID" value="BBO83155.1"/>
    <property type="molecule type" value="Genomic_DNA"/>
</dbReference>
<keyword evidence="4" id="KW-0830">Ubiquinone</keyword>
<evidence type="ECO:0000313" key="4">
    <source>
        <dbReference type="EMBL" id="BBO83155.1"/>
    </source>
</evidence>
<dbReference type="RefSeq" id="WP_155323438.1">
    <property type="nucleotide sequence ID" value="NZ_AP021876.1"/>
</dbReference>
<dbReference type="CDD" id="cd05121">
    <property type="entry name" value="ABC1_ADCK3-like"/>
    <property type="match status" value="1"/>
</dbReference>
<organism evidence="4 5">
    <name type="scientific">Desulfosarcina ovata subsp. sediminis</name>
    <dbReference type="NCBI Taxonomy" id="885957"/>
    <lineage>
        <taxon>Bacteria</taxon>
        <taxon>Pseudomonadati</taxon>
        <taxon>Thermodesulfobacteriota</taxon>
        <taxon>Desulfobacteria</taxon>
        <taxon>Desulfobacterales</taxon>
        <taxon>Desulfosarcinaceae</taxon>
        <taxon>Desulfosarcina</taxon>
    </lineage>
</organism>
<dbReference type="InterPro" id="IPR050154">
    <property type="entry name" value="UbiB_kinase"/>
</dbReference>
<dbReference type="GO" id="GO:0005524">
    <property type="term" value="F:ATP binding"/>
    <property type="evidence" value="ECO:0007669"/>
    <property type="project" value="InterPro"/>
</dbReference>
<gene>
    <name evidence="4" type="ORF">DSCO28_37210</name>
</gene>
<dbReference type="PANTHER" id="PTHR10566:SF113">
    <property type="entry name" value="PROTEIN ACTIVITY OF BC1 COMPLEX KINASE 7, CHLOROPLASTIC"/>
    <property type="match status" value="1"/>
</dbReference>
<dbReference type="GO" id="GO:0004672">
    <property type="term" value="F:protein kinase activity"/>
    <property type="evidence" value="ECO:0007669"/>
    <property type="project" value="InterPro"/>
</dbReference>
<evidence type="ECO:0000256" key="1">
    <source>
        <dbReference type="ARBA" id="ARBA00009670"/>
    </source>
</evidence>
<feature type="domain" description="Protein kinase" evidence="3">
    <location>
        <begin position="121"/>
        <end position="550"/>
    </location>
</feature>
<comment type="similarity">
    <text evidence="1">Belongs to the protein kinase superfamily. ADCK protein kinase family.</text>
</comment>
<accession>A0A5K7ZSG4</accession>
<reference evidence="4 5" key="1">
    <citation type="submission" date="2019-11" db="EMBL/GenBank/DDBJ databases">
        <title>Comparative genomics of hydrocarbon-degrading Desulfosarcina strains.</title>
        <authorList>
            <person name="Watanabe M."/>
            <person name="Kojima H."/>
            <person name="Fukui M."/>
        </authorList>
    </citation>
    <scope>NUCLEOTIDE SEQUENCE [LARGE SCALE GENOMIC DNA]</scope>
    <source>
        <strain evidence="4 5">28bB2T</strain>
    </source>
</reference>
<evidence type="ECO:0000256" key="2">
    <source>
        <dbReference type="SAM" id="Phobius"/>
    </source>
</evidence>